<dbReference type="GO" id="GO:0004521">
    <property type="term" value="F:RNA endonuclease activity"/>
    <property type="evidence" value="ECO:0007669"/>
    <property type="project" value="TreeGrafter"/>
</dbReference>
<dbReference type="InterPro" id="IPR001279">
    <property type="entry name" value="Metallo-B-lactamas"/>
</dbReference>
<dbReference type="Proteomes" id="UP000249524">
    <property type="component" value="Unassembled WGS sequence"/>
</dbReference>
<dbReference type="Pfam" id="PF07521">
    <property type="entry name" value="RMMBL"/>
    <property type="match status" value="1"/>
</dbReference>
<dbReference type="InterPro" id="IPR036866">
    <property type="entry name" value="RibonucZ/Hydroxyglut_hydro"/>
</dbReference>
<dbReference type="SMART" id="SM00849">
    <property type="entry name" value="Lactamase_B"/>
    <property type="match status" value="1"/>
</dbReference>
<dbReference type="AlphaFoldDB" id="A0A328BBI5"/>
<dbReference type="SUPFAM" id="SSF56281">
    <property type="entry name" value="Metallo-hydrolase/oxidoreductase"/>
    <property type="match status" value="1"/>
</dbReference>
<dbReference type="OrthoDB" id="9803916at2"/>
<dbReference type="Pfam" id="PF00753">
    <property type="entry name" value="Lactamase_B"/>
    <property type="match status" value="1"/>
</dbReference>
<feature type="domain" description="Beta-Casp" evidence="3">
    <location>
        <begin position="257"/>
        <end position="378"/>
    </location>
</feature>
<dbReference type="CDD" id="cd16295">
    <property type="entry name" value="TTHA0252-CPSF-like_MBL-fold"/>
    <property type="match status" value="1"/>
</dbReference>
<evidence type="ECO:0000313" key="5">
    <source>
        <dbReference type="Proteomes" id="UP000249524"/>
    </source>
</evidence>
<accession>A0A328BBI5</accession>
<comment type="caution">
    <text evidence="4">The sequence shown here is derived from an EMBL/GenBank/DDBJ whole genome shotgun (WGS) entry which is preliminary data.</text>
</comment>
<evidence type="ECO:0000259" key="2">
    <source>
        <dbReference type="SMART" id="SM00849"/>
    </source>
</evidence>
<dbReference type="InterPro" id="IPR011108">
    <property type="entry name" value="RMMBL"/>
</dbReference>
<reference evidence="4 5" key="1">
    <citation type="submission" date="2018-05" db="EMBL/GenBank/DDBJ databases">
        <authorList>
            <person name="Lanie J.A."/>
            <person name="Ng W.-L."/>
            <person name="Kazmierczak K.M."/>
            <person name="Andrzejewski T.M."/>
            <person name="Davidsen T.M."/>
            <person name="Wayne K.J."/>
            <person name="Tettelin H."/>
            <person name="Glass J.I."/>
            <person name="Rusch D."/>
            <person name="Podicherti R."/>
            <person name="Tsui H.-C.T."/>
            <person name="Winkler M.E."/>
        </authorList>
    </citation>
    <scope>NUCLEOTIDE SEQUENCE [LARGE SCALE GENOMIC DNA]</scope>
    <source>
        <strain evidence="4 5">BUT-10</strain>
    </source>
</reference>
<name>A0A328BBI5_9CAUL</name>
<dbReference type="Gene3D" id="3.60.15.10">
    <property type="entry name" value="Ribonuclease Z/Hydroxyacylglutathione hydrolase-like"/>
    <property type="match status" value="1"/>
</dbReference>
<feature type="domain" description="Metallo-beta-lactamase" evidence="2">
    <location>
        <begin position="15"/>
        <end position="241"/>
    </location>
</feature>
<dbReference type="Gene3D" id="3.40.50.10890">
    <property type="match status" value="1"/>
</dbReference>
<dbReference type="RefSeq" id="WP_111277532.1">
    <property type="nucleotide sequence ID" value="NZ_QFYS01000009.1"/>
</dbReference>
<dbReference type="PANTHER" id="PTHR11203:SF37">
    <property type="entry name" value="INTEGRATOR COMPLEX SUBUNIT 11"/>
    <property type="match status" value="1"/>
</dbReference>
<dbReference type="Pfam" id="PF10996">
    <property type="entry name" value="Beta-Casp"/>
    <property type="match status" value="1"/>
</dbReference>
<dbReference type="GO" id="GO:0016787">
    <property type="term" value="F:hydrolase activity"/>
    <property type="evidence" value="ECO:0007669"/>
    <property type="project" value="UniProtKB-KW"/>
</dbReference>
<evidence type="ECO:0000313" key="4">
    <source>
        <dbReference type="EMBL" id="RAK63114.1"/>
    </source>
</evidence>
<gene>
    <name evidence="4" type="ORF">DJ019_17765</name>
</gene>
<organism evidence="4 5">
    <name type="scientific">Phenylobacterium kunshanense</name>
    <dbReference type="NCBI Taxonomy" id="1445034"/>
    <lineage>
        <taxon>Bacteria</taxon>
        <taxon>Pseudomonadati</taxon>
        <taxon>Pseudomonadota</taxon>
        <taxon>Alphaproteobacteria</taxon>
        <taxon>Caulobacterales</taxon>
        <taxon>Caulobacteraceae</taxon>
        <taxon>Phenylobacterium</taxon>
    </lineage>
</organism>
<keyword evidence="5" id="KW-1185">Reference proteome</keyword>
<dbReference type="InterPro" id="IPR050698">
    <property type="entry name" value="MBL"/>
</dbReference>
<dbReference type="InterPro" id="IPR022712">
    <property type="entry name" value="Beta_Casp"/>
</dbReference>
<protein>
    <submittedName>
        <fullName evidence="4">MBL fold metallo-hydrolase</fullName>
    </submittedName>
</protein>
<sequence length="538" mass="59569">MGLNLTFHGAAECVTGFCARLSGDGFNILIDCGMFQGPKTLKALNYEPFPFDVGAIDAVLLTHAHIDHSGMLPKLMKAGYQGPIYATAPTRDLCAVMLADAGGIQESEVHFLNRRNQHRGRPLVEPIYTERDARRTMDLFEKVKLEEIVDVAPGVRARFWNAGHMLGATSVEVIVGEGDDPVRILFSGDLGAGGQDYLPDPIGPSGIDHLVLESTYGDRERQRVDTAERRRQLAEELRQAHAAGGPLLMPTFAVGRAQELLLDLLAVMESGDAPQAEIFLDSPLAIEATDVFLDRGWNRDTETNPFTTLRHAPHLHYLMKPGDSDRLEKLRDWHIILAGSGMCDAGRIRGHLKRLLWRREVTVLITGYQAVGTLGRLLVEGKKLVRIQGEDYRVKARIRTMDVYSAHADARGLVQWAQDRQPIRGQIFLAHGEPDALKDLSERLEKAGFYPAKISTPVLDQCFDLSREAAQPVVEGQPRLAPHRAATLDWHNARADILARLGDRLEAAPDDDSRLRMLLALERVLKTAEWPDEPAAAG</sequence>
<evidence type="ECO:0000259" key="3">
    <source>
        <dbReference type="SMART" id="SM01027"/>
    </source>
</evidence>
<keyword evidence="1 4" id="KW-0378">Hydrolase</keyword>
<dbReference type="EMBL" id="QFYS01000009">
    <property type="protein sequence ID" value="RAK63114.1"/>
    <property type="molecule type" value="Genomic_DNA"/>
</dbReference>
<evidence type="ECO:0000256" key="1">
    <source>
        <dbReference type="ARBA" id="ARBA00022801"/>
    </source>
</evidence>
<dbReference type="PANTHER" id="PTHR11203">
    <property type="entry name" value="CLEAVAGE AND POLYADENYLATION SPECIFICITY FACTOR FAMILY MEMBER"/>
    <property type="match status" value="1"/>
</dbReference>
<dbReference type="SMART" id="SM01027">
    <property type="entry name" value="Beta-Casp"/>
    <property type="match status" value="1"/>
</dbReference>
<proteinExistence type="predicted"/>